<evidence type="ECO:0000313" key="3">
    <source>
        <dbReference type="Proteomes" id="UP001589532"/>
    </source>
</evidence>
<dbReference type="Proteomes" id="UP001589532">
    <property type="component" value="Unassembled WGS sequence"/>
</dbReference>
<keyword evidence="1" id="KW-0812">Transmembrane</keyword>
<reference evidence="2 3" key="1">
    <citation type="submission" date="2024-09" db="EMBL/GenBank/DDBJ databases">
        <authorList>
            <person name="Sun Q."/>
            <person name="Mori K."/>
        </authorList>
    </citation>
    <scope>NUCLEOTIDE SEQUENCE [LARGE SCALE GENOMIC DNA]</scope>
    <source>
        <strain evidence="2 3">JCM 3143</strain>
    </source>
</reference>
<accession>A0ABV5RYG3</accession>
<keyword evidence="3" id="KW-1185">Reference proteome</keyword>
<protein>
    <submittedName>
        <fullName evidence="2">SHOCT domain-containing protein</fullName>
    </submittedName>
</protein>
<keyword evidence="1" id="KW-0472">Membrane</keyword>
<keyword evidence="1" id="KW-1133">Transmembrane helix</keyword>
<organism evidence="2 3">
    <name type="scientific">Nonomuraea helvata</name>
    <dbReference type="NCBI Taxonomy" id="37484"/>
    <lineage>
        <taxon>Bacteria</taxon>
        <taxon>Bacillati</taxon>
        <taxon>Actinomycetota</taxon>
        <taxon>Actinomycetes</taxon>
        <taxon>Streptosporangiales</taxon>
        <taxon>Streptosporangiaceae</taxon>
        <taxon>Nonomuraea</taxon>
    </lineage>
</organism>
<evidence type="ECO:0000313" key="2">
    <source>
        <dbReference type="EMBL" id="MFB9624365.1"/>
    </source>
</evidence>
<dbReference type="EMBL" id="JBHMBW010000012">
    <property type="protein sequence ID" value="MFB9624365.1"/>
    <property type="molecule type" value="Genomic_DNA"/>
</dbReference>
<proteinExistence type="predicted"/>
<name>A0ABV5RYG3_9ACTN</name>
<comment type="caution">
    <text evidence="2">The sequence shown here is derived from an EMBL/GenBank/DDBJ whole genome shotgun (WGS) entry which is preliminary data.</text>
</comment>
<feature type="transmembrane region" description="Helical" evidence="1">
    <location>
        <begin position="12"/>
        <end position="31"/>
    </location>
</feature>
<evidence type="ECO:0000256" key="1">
    <source>
        <dbReference type="SAM" id="Phobius"/>
    </source>
</evidence>
<dbReference type="RefSeq" id="WP_344985630.1">
    <property type="nucleotide sequence ID" value="NZ_BAAAXV010000001.1"/>
</dbReference>
<sequence>MMYGYGPGMAWMIMMTVIWIVLVGAVVWAVIQLTQDREGKRRDQAPVEAPEEILARRFASGEIDEAVYDSARERLEARRSRC</sequence>
<gene>
    <name evidence="2" type="ORF">ACFFSA_14865</name>
</gene>